<evidence type="ECO:0000256" key="5">
    <source>
        <dbReference type="ARBA" id="ARBA00022643"/>
    </source>
</evidence>
<dbReference type="EMBL" id="BBIO01000006">
    <property type="protein sequence ID" value="GAK44961.1"/>
    <property type="molecule type" value="Genomic_DNA"/>
</dbReference>
<dbReference type="SMART" id="SM00904">
    <property type="entry name" value="Flavokinase"/>
    <property type="match status" value="1"/>
</dbReference>
<evidence type="ECO:0000256" key="11">
    <source>
        <dbReference type="ARBA" id="ARBA00022840"/>
    </source>
</evidence>
<evidence type="ECO:0000256" key="1">
    <source>
        <dbReference type="ARBA" id="ARBA00002121"/>
    </source>
</evidence>
<dbReference type="eggNOG" id="COG0196">
    <property type="taxonomic scope" value="Bacteria"/>
</dbReference>
<organism evidence="17 18">
    <name type="scientific">Tepidicaulis marinus</name>
    <dbReference type="NCBI Taxonomy" id="1333998"/>
    <lineage>
        <taxon>Bacteria</taxon>
        <taxon>Pseudomonadati</taxon>
        <taxon>Pseudomonadota</taxon>
        <taxon>Alphaproteobacteria</taxon>
        <taxon>Hyphomicrobiales</taxon>
        <taxon>Parvibaculaceae</taxon>
        <taxon>Tepidicaulis</taxon>
    </lineage>
</organism>
<dbReference type="GO" id="GO:0009398">
    <property type="term" value="P:FMN biosynthetic process"/>
    <property type="evidence" value="ECO:0007669"/>
    <property type="project" value="UniProtKB-UniRule"/>
</dbReference>
<dbReference type="STRING" id="1333998.M2A_1460"/>
<evidence type="ECO:0000256" key="14">
    <source>
        <dbReference type="ARBA" id="ARBA00049494"/>
    </source>
</evidence>
<dbReference type="NCBIfam" id="NF004160">
    <property type="entry name" value="PRK05627.1-3"/>
    <property type="match status" value="1"/>
</dbReference>
<comment type="pathway">
    <text evidence="3 15">Cofactor biosynthesis; FMN biosynthesis; FMN from riboflavin (ATP route): step 1/1.</text>
</comment>
<dbReference type="Pfam" id="PF01687">
    <property type="entry name" value="Flavokinase"/>
    <property type="match status" value="1"/>
</dbReference>
<comment type="catalytic activity">
    <reaction evidence="13 15">
        <text>riboflavin + ATP = FMN + ADP + H(+)</text>
        <dbReference type="Rhea" id="RHEA:14357"/>
        <dbReference type="ChEBI" id="CHEBI:15378"/>
        <dbReference type="ChEBI" id="CHEBI:30616"/>
        <dbReference type="ChEBI" id="CHEBI:57986"/>
        <dbReference type="ChEBI" id="CHEBI:58210"/>
        <dbReference type="ChEBI" id="CHEBI:456216"/>
        <dbReference type="EC" id="2.7.1.26"/>
    </reaction>
</comment>
<accession>A0A081BA93</accession>
<evidence type="ECO:0000259" key="16">
    <source>
        <dbReference type="SMART" id="SM00904"/>
    </source>
</evidence>
<keyword evidence="10 15" id="KW-0274">FAD</keyword>
<dbReference type="FunFam" id="2.40.30.30:FF:000003">
    <property type="entry name" value="Riboflavin biosynthesis protein"/>
    <property type="match status" value="1"/>
</dbReference>
<reference evidence="17 18" key="1">
    <citation type="submission" date="2014-07" db="EMBL/GenBank/DDBJ databases">
        <title>Tepidicaulis marinum gen. nov., sp. nov., a novel marine bacterium denitrifying nitrate to nitrous oxide strictly under microaerobic conditions.</title>
        <authorList>
            <person name="Takeuchi M."/>
            <person name="Yamagishi T."/>
            <person name="Kamagata Y."/>
            <person name="Oshima K."/>
            <person name="Hattori M."/>
            <person name="Katayama T."/>
            <person name="Hanada S."/>
            <person name="Tamaki H."/>
            <person name="Marumo K."/>
            <person name="Maeda H."/>
            <person name="Nedachi M."/>
            <person name="Iwasaki W."/>
            <person name="Suwa Y."/>
            <person name="Sakata S."/>
        </authorList>
    </citation>
    <scope>NUCLEOTIDE SEQUENCE [LARGE SCALE GENOMIC DNA]</scope>
    <source>
        <strain evidence="17 18">MA2</strain>
    </source>
</reference>
<dbReference type="GO" id="GO:0003919">
    <property type="term" value="F:FMN adenylyltransferase activity"/>
    <property type="evidence" value="ECO:0007669"/>
    <property type="project" value="UniProtKB-UniRule"/>
</dbReference>
<keyword evidence="18" id="KW-1185">Reference proteome</keyword>
<dbReference type="FunFam" id="3.40.50.620:FF:000021">
    <property type="entry name" value="Riboflavin biosynthesis protein"/>
    <property type="match status" value="1"/>
</dbReference>
<dbReference type="NCBIfam" id="NF004159">
    <property type="entry name" value="PRK05627.1-2"/>
    <property type="match status" value="1"/>
</dbReference>
<dbReference type="EC" id="2.7.1.26" evidence="15"/>
<feature type="domain" description="Riboflavin kinase" evidence="16">
    <location>
        <begin position="183"/>
        <end position="310"/>
    </location>
</feature>
<dbReference type="InterPro" id="IPR023465">
    <property type="entry name" value="Riboflavin_kinase_dom_sf"/>
</dbReference>
<comment type="pathway">
    <text evidence="2 15">Cofactor biosynthesis; FAD biosynthesis; FAD from FMN: step 1/1.</text>
</comment>
<comment type="caution">
    <text evidence="17">The sequence shown here is derived from an EMBL/GenBank/DDBJ whole genome shotgun (WGS) entry which is preliminary data.</text>
</comment>
<dbReference type="Pfam" id="PF06574">
    <property type="entry name" value="FAD_syn"/>
    <property type="match status" value="1"/>
</dbReference>
<dbReference type="UniPathway" id="UPA00276">
    <property type="reaction ID" value="UER00406"/>
</dbReference>
<evidence type="ECO:0000256" key="6">
    <source>
        <dbReference type="ARBA" id="ARBA00022679"/>
    </source>
</evidence>
<dbReference type="UniPathway" id="UPA00277">
    <property type="reaction ID" value="UER00407"/>
</dbReference>
<keyword evidence="5 15" id="KW-0288">FMN</keyword>
<sequence>MHILRHFDDIAPALKGAVYAIGNFDGVHIGHQQVIARTAAIAKELGAPTGVLMFEPHPRQYFFPDQPFFRLMSFRAKTRTLGEIGVDQIAALPFDKRMATMEAEDFVRNVLVEGLGAAHVVVGYDFCFGKGRRGDGALLRRMGEELGFGVTIVDEVKKGGDTYSSTRIRELLAKGDPRGAADLLGHWWTIETHVIKGDQRGRTIGFPTANLSLEGHLEPAFGVYAVKVEIEDGPHKGTYDGVANVGRRPTFDKEDVLLEVHIFGFEGDIYGAHLAVSFIDFLRPEQKFDGLESLKAQIAADSDKARTLLAAL</sequence>
<dbReference type="NCBIfam" id="NF004162">
    <property type="entry name" value="PRK05627.1-5"/>
    <property type="match status" value="1"/>
</dbReference>
<dbReference type="SUPFAM" id="SSF52374">
    <property type="entry name" value="Nucleotidylyl transferase"/>
    <property type="match status" value="1"/>
</dbReference>
<evidence type="ECO:0000256" key="4">
    <source>
        <dbReference type="ARBA" id="ARBA00022630"/>
    </source>
</evidence>
<dbReference type="AlphaFoldDB" id="A0A081BA93"/>
<evidence type="ECO:0000256" key="2">
    <source>
        <dbReference type="ARBA" id="ARBA00004726"/>
    </source>
</evidence>
<name>A0A081BA93_9HYPH</name>
<dbReference type="GO" id="GO:0008531">
    <property type="term" value="F:riboflavin kinase activity"/>
    <property type="evidence" value="ECO:0007669"/>
    <property type="project" value="UniProtKB-UniRule"/>
</dbReference>
<evidence type="ECO:0000313" key="17">
    <source>
        <dbReference type="EMBL" id="GAK44961.1"/>
    </source>
</evidence>
<dbReference type="InterPro" id="IPR015864">
    <property type="entry name" value="FAD_synthase"/>
</dbReference>
<dbReference type="PANTHER" id="PTHR22749:SF6">
    <property type="entry name" value="RIBOFLAVIN KINASE"/>
    <property type="match status" value="1"/>
</dbReference>
<evidence type="ECO:0000256" key="15">
    <source>
        <dbReference type="PIRNR" id="PIRNR004491"/>
    </source>
</evidence>
<comment type="function">
    <text evidence="1">Catalyzes the phosphorylation of riboflavin to FMN followed by the adenylation of FMN to FAD.</text>
</comment>
<keyword evidence="7 15" id="KW-0548">Nucleotidyltransferase</keyword>
<keyword evidence="6 15" id="KW-0808">Transferase</keyword>
<evidence type="ECO:0000256" key="8">
    <source>
        <dbReference type="ARBA" id="ARBA00022741"/>
    </source>
</evidence>
<dbReference type="InterPro" id="IPR002606">
    <property type="entry name" value="Riboflavin_kinase_bac"/>
</dbReference>
<evidence type="ECO:0000313" key="18">
    <source>
        <dbReference type="Proteomes" id="UP000028702"/>
    </source>
</evidence>
<dbReference type="InterPro" id="IPR015865">
    <property type="entry name" value="Riboflavin_kinase_bac/euk"/>
</dbReference>
<dbReference type="PIRSF" id="PIRSF004491">
    <property type="entry name" value="FAD_Synth"/>
    <property type="match status" value="1"/>
</dbReference>
<keyword evidence="9 15" id="KW-0418">Kinase</keyword>
<keyword evidence="8 15" id="KW-0547">Nucleotide-binding</keyword>
<evidence type="ECO:0000256" key="9">
    <source>
        <dbReference type="ARBA" id="ARBA00022777"/>
    </source>
</evidence>
<dbReference type="PANTHER" id="PTHR22749">
    <property type="entry name" value="RIBOFLAVIN KINASE/FMN ADENYLYLTRANSFERASE"/>
    <property type="match status" value="1"/>
</dbReference>
<dbReference type="NCBIfam" id="TIGR00083">
    <property type="entry name" value="ribF"/>
    <property type="match status" value="1"/>
</dbReference>
<dbReference type="RefSeq" id="WP_045445147.1">
    <property type="nucleotide sequence ID" value="NZ_BBIO01000006.1"/>
</dbReference>
<comment type="similarity">
    <text evidence="15">Belongs to the ribF family.</text>
</comment>
<evidence type="ECO:0000256" key="13">
    <source>
        <dbReference type="ARBA" id="ARBA00047880"/>
    </source>
</evidence>
<dbReference type="SUPFAM" id="SSF82114">
    <property type="entry name" value="Riboflavin kinase-like"/>
    <property type="match status" value="1"/>
</dbReference>
<dbReference type="Gene3D" id="3.40.50.620">
    <property type="entry name" value="HUPs"/>
    <property type="match status" value="1"/>
</dbReference>
<proteinExistence type="inferred from homology"/>
<dbReference type="GO" id="GO:0009231">
    <property type="term" value="P:riboflavin biosynthetic process"/>
    <property type="evidence" value="ECO:0007669"/>
    <property type="project" value="InterPro"/>
</dbReference>
<protein>
    <recommendedName>
        <fullName evidence="15">Riboflavin biosynthesis protein</fullName>
    </recommendedName>
    <domain>
        <recommendedName>
            <fullName evidence="15">Riboflavin kinase</fullName>
            <ecNumber evidence="15">2.7.1.26</ecNumber>
        </recommendedName>
        <alternativeName>
            <fullName evidence="15">Flavokinase</fullName>
        </alternativeName>
    </domain>
    <domain>
        <recommendedName>
            <fullName evidence="15">FMN adenylyltransferase</fullName>
            <ecNumber evidence="15">2.7.7.2</ecNumber>
        </recommendedName>
        <alternativeName>
            <fullName evidence="15">FAD pyrophosphorylase</fullName>
        </alternativeName>
        <alternativeName>
            <fullName evidence="15">FAD synthase</fullName>
        </alternativeName>
    </domain>
</protein>
<dbReference type="Gene3D" id="2.40.30.30">
    <property type="entry name" value="Riboflavin kinase-like"/>
    <property type="match status" value="1"/>
</dbReference>
<evidence type="ECO:0000256" key="7">
    <source>
        <dbReference type="ARBA" id="ARBA00022695"/>
    </source>
</evidence>
<dbReference type="CDD" id="cd02064">
    <property type="entry name" value="FAD_synthetase_N"/>
    <property type="match status" value="1"/>
</dbReference>
<dbReference type="EC" id="2.7.7.2" evidence="15"/>
<dbReference type="InterPro" id="IPR023468">
    <property type="entry name" value="Riboflavin_kinase"/>
</dbReference>
<dbReference type="Proteomes" id="UP000028702">
    <property type="component" value="Unassembled WGS sequence"/>
</dbReference>
<keyword evidence="11 15" id="KW-0067">ATP-binding</keyword>
<evidence type="ECO:0000256" key="10">
    <source>
        <dbReference type="ARBA" id="ARBA00022827"/>
    </source>
</evidence>
<evidence type="ECO:0000256" key="3">
    <source>
        <dbReference type="ARBA" id="ARBA00005201"/>
    </source>
</evidence>
<keyword evidence="12" id="KW-0511">Multifunctional enzyme</keyword>
<gene>
    <name evidence="17" type="ORF">M2A_1460</name>
</gene>
<dbReference type="GO" id="GO:0006747">
    <property type="term" value="P:FAD biosynthetic process"/>
    <property type="evidence" value="ECO:0007669"/>
    <property type="project" value="UniProtKB-UniRule"/>
</dbReference>
<comment type="catalytic activity">
    <reaction evidence="14 15">
        <text>FMN + ATP + H(+) = FAD + diphosphate</text>
        <dbReference type="Rhea" id="RHEA:17237"/>
        <dbReference type="ChEBI" id="CHEBI:15378"/>
        <dbReference type="ChEBI" id="CHEBI:30616"/>
        <dbReference type="ChEBI" id="CHEBI:33019"/>
        <dbReference type="ChEBI" id="CHEBI:57692"/>
        <dbReference type="ChEBI" id="CHEBI:58210"/>
        <dbReference type="EC" id="2.7.7.2"/>
    </reaction>
</comment>
<evidence type="ECO:0000256" key="12">
    <source>
        <dbReference type="ARBA" id="ARBA00023268"/>
    </source>
</evidence>
<dbReference type="InterPro" id="IPR014729">
    <property type="entry name" value="Rossmann-like_a/b/a_fold"/>
</dbReference>
<keyword evidence="4 15" id="KW-0285">Flavoprotein</keyword>
<dbReference type="GO" id="GO:0005524">
    <property type="term" value="F:ATP binding"/>
    <property type="evidence" value="ECO:0007669"/>
    <property type="project" value="UniProtKB-UniRule"/>
</dbReference>